<dbReference type="InterPro" id="IPR014922">
    <property type="entry name" value="YdhG-like"/>
</dbReference>
<name>X1C275_9ZZZZ</name>
<protein>
    <recommendedName>
        <fullName evidence="1">YdhG-like domain-containing protein</fullName>
    </recommendedName>
</protein>
<dbReference type="Pfam" id="PF08818">
    <property type="entry name" value="DUF1801"/>
    <property type="match status" value="1"/>
</dbReference>
<comment type="caution">
    <text evidence="2">The sequence shown here is derived from an EMBL/GenBank/DDBJ whole genome shotgun (WGS) entry which is preliminary data.</text>
</comment>
<evidence type="ECO:0000259" key="1">
    <source>
        <dbReference type="Pfam" id="PF08818"/>
    </source>
</evidence>
<organism evidence="2">
    <name type="scientific">marine sediment metagenome</name>
    <dbReference type="NCBI Taxonomy" id="412755"/>
    <lineage>
        <taxon>unclassified sequences</taxon>
        <taxon>metagenomes</taxon>
        <taxon>ecological metagenomes</taxon>
    </lineage>
</organism>
<reference evidence="2" key="1">
    <citation type="journal article" date="2014" name="Front. Microbiol.">
        <title>High frequency of phylogenetically diverse reductive dehalogenase-homologous genes in deep subseafloor sedimentary metagenomes.</title>
        <authorList>
            <person name="Kawai M."/>
            <person name="Futagami T."/>
            <person name="Toyoda A."/>
            <person name="Takaki Y."/>
            <person name="Nishi S."/>
            <person name="Hori S."/>
            <person name="Arai W."/>
            <person name="Tsubouchi T."/>
            <person name="Morono Y."/>
            <person name="Uchiyama I."/>
            <person name="Ito T."/>
            <person name="Fujiyama A."/>
            <person name="Inagaki F."/>
            <person name="Takami H."/>
        </authorList>
    </citation>
    <scope>NUCLEOTIDE SEQUENCE</scope>
    <source>
        <strain evidence="2">Expedition CK06-06</strain>
    </source>
</reference>
<accession>X1C275</accession>
<gene>
    <name evidence="2" type="ORF">S01H4_49780</name>
</gene>
<dbReference type="AlphaFoldDB" id="X1C275"/>
<dbReference type="EMBL" id="BART01028192">
    <property type="protein sequence ID" value="GAH02226.1"/>
    <property type="molecule type" value="Genomic_DNA"/>
</dbReference>
<sequence>MNLIDFENEVPVSNPDMLVLAAELQNLINTIFPNAVISEDEDNIGYGFGSSYKDLVFVISPFKESVNLGIVNGASLDDPHNLMGGKGKVHRHVKLRRIEQVKSPDLRDLMLRALRIAQSQD</sequence>
<evidence type="ECO:0000313" key="2">
    <source>
        <dbReference type="EMBL" id="GAH02226.1"/>
    </source>
</evidence>
<proteinExistence type="predicted"/>
<feature type="domain" description="YdhG-like" evidence="1">
    <location>
        <begin position="22"/>
        <end position="113"/>
    </location>
</feature>